<organism evidence="2 3">
    <name type="scientific">Microbacterium marinilacus</name>
    <dbReference type="NCBI Taxonomy" id="415209"/>
    <lineage>
        <taxon>Bacteria</taxon>
        <taxon>Bacillati</taxon>
        <taxon>Actinomycetota</taxon>
        <taxon>Actinomycetes</taxon>
        <taxon>Micrococcales</taxon>
        <taxon>Microbacteriaceae</taxon>
        <taxon>Microbacterium</taxon>
    </lineage>
</organism>
<dbReference type="InterPro" id="IPR051531">
    <property type="entry name" value="N-acetyltransferase"/>
</dbReference>
<feature type="domain" description="N-acetyltransferase" evidence="1">
    <location>
        <begin position="23"/>
        <end position="182"/>
    </location>
</feature>
<dbReference type="Pfam" id="PF13302">
    <property type="entry name" value="Acetyltransf_3"/>
    <property type="match status" value="1"/>
</dbReference>
<protein>
    <recommendedName>
        <fullName evidence="1">N-acetyltransferase domain-containing protein</fullName>
    </recommendedName>
</protein>
<dbReference type="Pfam" id="PF13474">
    <property type="entry name" value="SnoaL_3"/>
    <property type="match status" value="1"/>
</dbReference>
<evidence type="ECO:0000313" key="2">
    <source>
        <dbReference type="EMBL" id="GAA3645462.1"/>
    </source>
</evidence>
<evidence type="ECO:0000313" key="3">
    <source>
        <dbReference type="Proteomes" id="UP001410795"/>
    </source>
</evidence>
<dbReference type="PANTHER" id="PTHR43792">
    <property type="entry name" value="GNAT FAMILY, PUTATIVE (AFU_ORTHOLOGUE AFUA_3G00765)-RELATED-RELATED"/>
    <property type="match status" value="1"/>
</dbReference>
<dbReference type="Gene3D" id="3.10.450.50">
    <property type="match status" value="1"/>
</dbReference>
<dbReference type="EMBL" id="BAAAYV010000002">
    <property type="protein sequence ID" value="GAA3645462.1"/>
    <property type="molecule type" value="Genomic_DNA"/>
</dbReference>
<sequence>MRSSRKRGTARVLSVLPDPTDRLRFRAMRASDLDDVAALLGDPRVMTYYPAPKNRDEAAAWIDANQRRYAADGHGLWIIETHDGAFVGDCGLTWQRVGGERKLEVGYHVRADLQGRGYATEAAVACRDLAVTATDAVELVAIVHPDNAASRRVAERVGMTDVGLDRDSAPSRRLLGMSLAARRTPQAFLTEYARLTDAHDLRRLAPLIAADATYWFTDGSHTGRDEILRAIALTFDTIPDEDYVITDIEWVAASLDLAVARYRFSWRGTVHGEAAEGARRGTNVMMRRAGSWVMTHEHLST</sequence>
<dbReference type="InterPro" id="IPR000182">
    <property type="entry name" value="GNAT_dom"/>
</dbReference>
<proteinExistence type="predicted"/>
<dbReference type="InterPro" id="IPR032710">
    <property type="entry name" value="NTF2-like_dom_sf"/>
</dbReference>
<dbReference type="PANTHER" id="PTHR43792:SF1">
    <property type="entry name" value="N-ACETYLTRANSFERASE DOMAIN-CONTAINING PROTEIN"/>
    <property type="match status" value="1"/>
</dbReference>
<keyword evidence="3" id="KW-1185">Reference proteome</keyword>
<evidence type="ECO:0000259" key="1">
    <source>
        <dbReference type="PROSITE" id="PS51186"/>
    </source>
</evidence>
<dbReference type="Proteomes" id="UP001410795">
    <property type="component" value="Unassembled WGS sequence"/>
</dbReference>
<dbReference type="InterPro" id="IPR016181">
    <property type="entry name" value="Acyl_CoA_acyltransferase"/>
</dbReference>
<gene>
    <name evidence="2" type="ORF">GCM10022202_00850</name>
</gene>
<dbReference type="InterPro" id="IPR037401">
    <property type="entry name" value="SnoaL-like"/>
</dbReference>
<reference evidence="3" key="1">
    <citation type="journal article" date="2019" name="Int. J. Syst. Evol. Microbiol.">
        <title>The Global Catalogue of Microorganisms (GCM) 10K type strain sequencing project: providing services to taxonomists for standard genome sequencing and annotation.</title>
        <authorList>
            <consortium name="The Broad Institute Genomics Platform"/>
            <consortium name="The Broad Institute Genome Sequencing Center for Infectious Disease"/>
            <person name="Wu L."/>
            <person name="Ma J."/>
        </authorList>
    </citation>
    <scope>NUCLEOTIDE SEQUENCE [LARGE SCALE GENOMIC DNA]</scope>
    <source>
        <strain evidence="3">JCM 16546</strain>
    </source>
</reference>
<name>A0ABP7B0S6_9MICO</name>
<dbReference type="SUPFAM" id="SSF54427">
    <property type="entry name" value="NTF2-like"/>
    <property type="match status" value="1"/>
</dbReference>
<dbReference type="SUPFAM" id="SSF55729">
    <property type="entry name" value="Acyl-CoA N-acyltransferases (Nat)"/>
    <property type="match status" value="1"/>
</dbReference>
<accession>A0ABP7B0S6</accession>
<dbReference type="PROSITE" id="PS51186">
    <property type="entry name" value="GNAT"/>
    <property type="match status" value="1"/>
</dbReference>
<comment type="caution">
    <text evidence="2">The sequence shown here is derived from an EMBL/GenBank/DDBJ whole genome shotgun (WGS) entry which is preliminary data.</text>
</comment>
<dbReference type="Gene3D" id="3.40.630.30">
    <property type="match status" value="1"/>
</dbReference>